<dbReference type="Pfam" id="PF05922">
    <property type="entry name" value="Inhibitor_I9"/>
    <property type="match status" value="1"/>
</dbReference>
<evidence type="ECO:0000313" key="3">
    <source>
        <dbReference type="EMBL" id="AQK88784.1"/>
    </source>
</evidence>
<name>A0A1D6MDQ6_MAIZE</name>
<dbReference type="EMBL" id="CM000782">
    <property type="protein sequence ID" value="AQK88784.1"/>
    <property type="molecule type" value="Genomic_DNA"/>
</dbReference>
<dbReference type="FunCoup" id="A0A1D6MDQ6">
    <property type="interactions" value="1005"/>
</dbReference>
<feature type="compositionally biased region" description="Low complexity" evidence="1">
    <location>
        <begin position="142"/>
        <end position="165"/>
    </location>
</feature>
<dbReference type="PANTHER" id="PTHR48222:SF4">
    <property type="entry name" value="PROTEINASE INHIBITOR, PROPEPTIDE"/>
    <property type="match status" value="1"/>
</dbReference>
<evidence type="ECO:0000256" key="2">
    <source>
        <dbReference type="SAM" id="SignalP"/>
    </source>
</evidence>
<feature type="compositionally biased region" description="Polar residues" evidence="1">
    <location>
        <begin position="169"/>
        <end position="188"/>
    </location>
</feature>
<feature type="compositionally biased region" description="Low complexity" evidence="1">
    <location>
        <begin position="207"/>
        <end position="230"/>
    </location>
</feature>
<dbReference type="InParanoid" id="A0A1D6MDQ6"/>
<dbReference type="Gene3D" id="3.30.70.80">
    <property type="entry name" value="Peptidase S8 propeptide/proteinase inhibitor I9"/>
    <property type="match status" value="1"/>
</dbReference>
<dbReference type="STRING" id="4577.A0A1D6MDQ6"/>
<dbReference type="InterPro" id="IPR037045">
    <property type="entry name" value="S8pro/Inhibitor_I9_sf"/>
</dbReference>
<sequence length="244" mass="25430">MASFRFGLATTFLLLAVLSLHSTMGETEVPRASFAHEPKEDPAAYRRTYIVFVSPPVNADAMSRSAHRQWHESFLPTTTEQLTDESGSTGDTRLVGSYTAVFHGFAARLTEAELSAVAKQPGFLRALPDRKLELFTTRTRRSSGLAGTSTGSGATPATAAESSSALWTRGSTASMSLSATTGSRSHQPGGTGPAQALKKTPAGALASSSDPSPSSEVTTPPTTALATARTSQGTSSKVRHSLAA</sequence>
<reference evidence="3" key="1">
    <citation type="submission" date="2015-12" db="EMBL/GenBank/DDBJ databases">
        <title>Update maize B73 reference genome by single molecule sequencing technologies.</title>
        <authorList>
            <consortium name="Maize Genome Sequencing Project"/>
            <person name="Ware D."/>
        </authorList>
    </citation>
    <scope>NUCLEOTIDE SEQUENCE</scope>
    <source>
        <tissue evidence="3">Seedling</tissue>
    </source>
</reference>
<dbReference type="InterPro" id="IPR010259">
    <property type="entry name" value="S8pro/Inhibitor_I9"/>
</dbReference>
<organism evidence="3">
    <name type="scientific">Zea mays</name>
    <name type="common">Maize</name>
    <dbReference type="NCBI Taxonomy" id="4577"/>
    <lineage>
        <taxon>Eukaryota</taxon>
        <taxon>Viridiplantae</taxon>
        <taxon>Streptophyta</taxon>
        <taxon>Embryophyta</taxon>
        <taxon>Tracheophyta</taxon>
        <taxon>Spermatophyta</taxon>
        <taxon>Magnoliopsida</taxon>
        <taxon>Liliopsida</taxon>
        <taxon>Poales</taxon>
        <taxon>Poaceae</taxon>
        <taxon>PACMAD clade</taxon>
        <taxon>Panicoideae</taxon>
        <taxon>Andropogonodae</taxon>
        <taxon>Andropogoneae</taxon>
        <taxon>Tripsacinae</taxon>
        <taxon>Zea</taxon>
    </lineage>
</organism>
<feature type="chain" id="PRO_5011173849" evidence="2">
    <location>
        <begin position="26"/>
        <end position="244"/>
    </location>
</feature>
<proteinExistence type="predicted"/>
<accession>A0A1D6MDQ6</accession>
<dbReference type="AlphaFoldDB" id="A0A1D6MDQ6"/>
<evidence type="ECO:0000256" key="1">
    <source>
        <dbReference type="SAM" id="MobiDB-lite"/>
    </source>
</evidence>
<dbReference type="PANTHER" id="PTHR48222">
    <property type="entry name" value="PROTEINASE INHIBITOR, PROPEPTIDE"/>
    <property type="match status" value="1"/>
</dbReference>
<dbReference type="ExpressionAtlas" id="A0A1D6MDQ6">
    <property type="expression patterns" value="baseline"/>
</dbReference>
<protein>
    <submittedName>
        <fullName evidence="3">Uncharacterized protein</fullName>
    </submittedName>
</protein>
<keyword evidence="2" id="KW-0732">Signal</keyword>
<feature type="signal peptide" evidence="2">
    <location>
        <begin position="1"/>
        <end position="25"/>
    </location>
</feature>
<gene>
    <name evidence="3" type="ORF">ZEAMMB73_Zm00001d039129</name>
</gene>
<feature type="region of interest" description="Disordered" evidence="1">
    <location>
        <begin position="138"/>
        <end position="244"/>
    </location>
</feature>